<reference evidence="5" key="1">
    <citation type="submission" date="2022-10" db="EMBL/GenBank/DDBJ databases">
        <title>Tapping the CABI collections for fungal endophytes: first genome assemblies for Collariella, Neodidymelliopsis, Ascochyta clinopodiicola, Didymella pomorum, Didymosphaeria variabile, Neocosmospora piperis and Neocucurbitaria cava.</title>
        <authorList>
            <person name="Hill R."/>
        </authorList>
    </citation>
    <scope>NUCLEOTIDE SEQUENCE</scope>
    <source>
        <strain evidence="5">IMI 355091</strain>
    </source>
</reference>
<dbReference type="AlphaFoldDB" id="A0A9W9D8Z8"/>
<feature type="domain" description="NAD(P)-binding" evidence="4">
    <location>
        <begin position="8"/>
        <end position="139"/>
    </location>
</feature>
<dbReference type="InterPro" id="IPR051609">
    <property type="entry name" value="NmrA/Isoflavone_reductase-like"/>
</dbReference>
<evidence type="ECO:0000256" key="3">
    <source>
        <dbReference type="ARBA" id="ARBA00023002"/>
    </source>
</evidence>
<dbReference type="InterPro" id="IPR036291">
    <property type="entry name" value="NAD(P)-bd_dom_sf"/>
</dbReference>
<gene>
    <name evidence="5" type="ORF">N0V91_004927</name>
</gene>
<keyword evidence="3" id="KW-0560">Oxidoreductase</keyword>
<name>A0A9W9D8Z8_9PLEO</name>
<dbReference type="EMBL" id="JAPEVA010000030">
    <property type="protein sequence ID" value="KAJ4406042.1"/>
    <property type="molecule type" value="Genomic_DNA"/>
</dbReference>
<dbReference type="PANTHER" id="PTHR47706:SF4">
    <property type="entry name" value="NMRA-LIKE DOMAIN-CONTAINING PROTEIN"/>
    <property type="match status" value="1"/>
</dbReference>
<dbReference type="Proteomes" id="UP001140510">
    <property type="component" value="Unassembled WGS sequence"/>
</dbReference>
<dbReference type="PANTHER" id="PTHR47706">
    <property type="entry name" value="NMRA-LIKE FAMILY PROTEIN"/>
    <property type="match status" value="1"/>
</dbReference>
<dbReference type="InterPro" id="IPR016040">
    <property type="entry name" value="NAD(P)-bd_dom"/>
</dbReference>
<protein>
    <recommendedName>
        <fullName evidence="4">NAD(P)-binding domain-containing protein</fullName>
    </recommendedName>
</protein>
<organism evidence="5 6">
    <name type="scientific">Didymella pomorum</name>
    <dbReference type="NCBI Taxonomy" id="749634"/>
    <lineage>
        <taxon>Eukaryota</taxon>
        <taxon>Fungi</taxon>
        <taxon>Dikarya</taxon>
        <taxon>Ascomycota</taxon>
        <taxon>Pezizomycotina</taxon>
        <taxon>Dothideomycetes</taxon>
        <taxon>Pleosporomycetidae</taxon>
        <taxon>Pleosporales</taxon>
        <taxon>Pleosporineae</taxon>
        <taxon>Didymellaceae</taxon>
        <taxon>Didymella</taxon>
    </lineage>
</organism>
<sequence length="317" mass="35394">MVVVAVVGGTGSVGKTIVEAFKTDGTHEAIVIGRKVPEGEQPVPTFAVDYGNIDQIAQVLDEHKVHTVVSTIVMYDPAAAQSERNLIEAAAKSPTVKRFVQSNWGDKTPEDESLQIAPNQFREQSLEVLRKTNLEWTQFHNGLFLDYYGMPHIESNLSPFVVFVDIAHRTAAIPGTGDELINLTYTKDLAKFVVASLSLEKWDEVMQVYSDQSSVNHIVKLAEEATGEAYMPKSGDKFKVYHDSDEQLREGKITELPSHPYIYPYFPKPLLEGLLSKFGLWVLHGIMNFSLEGSLNEKFPEIKTTSLKETIDAWKGH</sequence>
<proteinExistence type="inferred from homology"/>
<dbReference type="Pfam" id="PF13460">
    <property type="entry name" value="NAD_binding_10"/>
    <property type="match status" value="1"/>
</dbReference>
<dbReference type="SUPFAM" id="SSF51735">
    <property type="entry name" value="NAD(P)-binding Rossmann-fold domains"/>
    <property type="match status" value="1"/>
</dbReference>
<comment type="similarity">
    <text evidence="1">Belongs to the NmrA-type oxidoreductase family. Isoflavone reductase subfamily.</text>
</comment>
<evidence type="ECO:0000256" key="2">
    <source>
        <dbReference type="ARBA" id="ARBA00022857"/>
    </source>
</evidence>
<accession>A0A9W9D8Z8</accession>
<comment type="caution">
    <text evidence="5">The sequence shown here is derived from an EMBL/GenBank/DDBJ whole genome shotgun (WGS) entry which is preliminary data.</text>
</comment>
<keyword evidence="2" id="KW-0521">NADP</keyword>
<dbReference type="Gene3D" id="3.40.50.720">
    <property type="entry name" value="NAD(P)-binding Rossmann-like Domain"/>
    <property type="match status" value="1"/>
</dbReference>
<dbReference type="GO" id="GO:0016491">
    <property type="term" value="F:oxidoreductase activity"/>
    <property type="evidence" value="ECO:0007669"/>
    <property type="project" value="UniProtKB-KW"/>
</dbReference>
<evidence type="ECO:0000259" key="4">
    <source>
        <dbReference type="Pfam" id="PF13460"/>
    </source>
</evidence>
<evidence type="ECO:0000313" key="6">
    <source>
        <dbReference type="Proteomes" id="UP001140510"/>
    </source>
</evidence>
<dbReference type="OrthoDB" id="419598at2759"/>
<evidence type="ECO:0000256" key="1">
    <source>
        <dbReference type="ARBA" id="ARBA00005725"/>
    </source>
</evidence>
<dbReference type="Gene3D" id="3.90.25.10">
    <property type="entry name" value="UDP-galactose 4-epimerase, domain 1"/>
    <property type="match status" value="1"/>
</dbReference>
<keyword evidence="6" id="KW-1185">Reference proteome</keyword>
<evidence type="ECO:0000313" key="5">
    <source>
        <dbReference type="EMBL" id="KAJ4406042.1"/>
    </source>
</evidence>